<reference evidence="2" key="1">
    <citation type="submission" date="2020-01" db="EMBL/GenBank/DDBJ databases">
        <authorList>
            <person name="Mishra B."/>
        </authorList>
    </citation>
    <scope>NUCLEOTIDE SEQUENCE [LARGE SCALE GENOMIC DNA]</scope>
</reference>
<name>A0A6D2KKK7_9BRAS</name>
<evidence type="ECO:0000313" key="2">
    <source>
        <dbReference type="EMBL" id="CAA7052789.1"/>
    </source>
</evidence>
<evidence type="ECO:0000313" key="3">
    <source>
        <dbReference type="Proteomes" id="UP000467841"/>
    </source>
</evidence>
<sequence length="108" mass="11710">MGFDGDKKRKCIIAGSATGLLVIIVVVFVAVGTSKNSPDDNETRQNTNSKAIKAVCAPTDFKELCVKRLMEASPKSTEPLELIKLSFNFTNTSINDSLTEPIHSDTVH</sequence>
<accession>A0A6D2KKK7</accession>
<keyword evidence="1" id="KW-1133">Transmembrane helix</keyword>
<keyword evidence="3" id="KW-1185">Reference proteome</keyword>
<dbReference type="EMBL" id="CACVBM020001507">
    <property type="protein sequence ID" value="CAA7052789.1"/>
    <property type="molecule type" value="Genomic_DNA"/>
</dbReference>
<keyword evidence="1" id="KW-0472">Membrane</keyword>
<evidence type="ECO:0008006" key="4">
    <source>
        <dbReference type="Google" id="ProtNLM"/>
    </source>
</evidence>
<dbReference type="AlphaFoldDB" id="A0A6D2KKK7"/>
<dbReference type="Gene3D" id="1.20.140.40">
    <property type="entry name" value="Invertase/pectin methylesterase inhibitor family protein"/>
    <property type="match status" value="1"/>
</dbReference>
<dbReference type="InterPro" id="IPR035513">
    <property type="entry name" value="Invertase/methylesterase_inhib"/>
</dbReference>
<dbReference type="SUPFAM" id="SSF101148">
    <property type="entry name" value="Plant invertase/pectin methylesterase inhibitor"/>
    <property type="match status" value="1"/>
</dbReference>
<dbReference type="Proteomes" id="UP000467841">
    <property type="component" value="Unassembled WGS sequence"/>
</dbReference>
<proteinExistence type="predicted"/>
<evidence type="ECO:0000256" key="1">
    <source>
        <dbReference type="SAM" id="Phobius"/>
    </source>
</evidence>
<feature type="transmembrane region" description="Helical" evidence="1">
    <location>
        <begin position="12"/>
        <end position="31"/>
    </location>
</feature>
<comment type="caution">
    <text evidence="2">The sequence shown here is derived from an EMBL/GenBank/DDBJ whole genome shotgun (WGS) entry which is preliminary data.</text>
</comment>
<organism evidence="2 3">
    <name type="scientific">Microthlaspi erraticum</name>
    <dbReference type="NCBI Taxonomy" id="1685480"/>
    <lineage>
        <taxon>Eukaryota</taxon>
        <taxon>Viridiplantae</taxon>
        <taxon>Streptophyta</taxon>
        <taxon>Embryophyta</taxon>
        <taxon>Tracheophyta</taxon>
        <taxon>Spermatophyta</taxon>
        <taxon>Magnoliopsida</taxon>
        <taxon>eudicotyledons</taxon>
        <taxon>Gunneridae</taxon>
        <taxon>Pentapetalae</taxon>
        <taxon>rosids</taxon>
        <taxon>malvids</taxon>
        <taxon>Brassicales</taxon>
        <taxon>Brassicaceae</taxon>
        <taxon>Coluteocarpeae</taxon>
        <taxon>Microthlaspi</taxon>
    </lineage>
</organism>
<dbReference type="OrthoDB" id="2019149at2759"/>
<gene>
    <name evidence="2" type="ORF">MERR_LOCUS40024</name>
</gene>
<keyword evidence="1" id="KW-0812">Transmembrane</keyword>
<protein>
    <recommendedName>
        <fullName evidence="4">Pectinesterase inhibitor domain-containing protein</fullName>
    </recommendedName>
</protein>